<proteinExistence type="predicted"/>
<evidence type="ECO:0000313" key="1">
    <source>
        <dbReference type="EMBL" id="KAG0423390.1"/>
    </source>
</evidence>
<organism evidence="1 2">
    <name type="scientific">Ixodes persulcatus</name>
    <name type="common">Taiga tick</name>
    <dbReference type="NCBI Taxonomy" id="34615"/>
    <lineage>
        <taxon>Eukaryota</taxon>
        <taxon>Metazoa</taxon>
        <taxon>Ecdysozoa</taxon>
        <taxon>Arthropoda</taxon>
        <taxon>Chelicerata</taxon>
        <taxon>Arachnida</taxon>
        <taxon>Acari</taxon>
        <taxon>Parasitiformes</taxon>
        <taxon>Ixodida</taxon>
        <taxon>Ixodoidea</taxon>
        <taxon>Ixodidae</taxon>
        <taxon>Ixodinae</taxon>
        <taxon>Ixodes</taxon>
    </lineage>
</organism>
<gene>
    <name evidence="1" type="ORF">HPB47_000832</name>
</gene>
<name>A0AC60PRF8_IXOPE</name>
<evidence type="ECO:0000313" key="2">
    <source>
        <dbReference type="Proteomes" id="UP000805193"/>
    </source>
</evidence>
<protein>
    <submittedName>
        <fullName evidence="1">Uncharacterized protein</fullName>
    </submittedName>
</protein>
<dbReference type="Proteomes" id="UP000805193">
    <property type="component" value="Unassembled WGS sequence"/>
</dbReference>
<keyword evidence="2" id="KW-1185">Reference proteome</keyword>
<sequence length="106" mass="10892">MADPAQLSDPAVRQLLLSLLGGREAAGYSNAVSYNGRSDVGPVDIPYEDELDGISMMDDSIEPEVIKDVHGATHKKAMPSSQARAAAAAVAAAEAIKTPADNAVAS</sequence>
<comment type="caution">
    <text evidence="1">The sequence shown here is derived from an EMBL/GenBank/DDBJ whole genome shotgun (WGS) entry which is preliminary data.</text>
</comment>
<dbReference type="EMBL" id="JABSTQ010010107">
    <property type="protein sequence ID" value="KAG0423390.1"/>
    <property type="molecule type" value="Genomic_DNA"/>
</dbReference>
<accession>A0AC60PRF8</accession>
<reference evidence="1 2" key="1">
    <citation type="journal article" date="2020" name="Cell">
        <title>Large-Scale Comparative Analyses of Tick Genomes Elucidate Their Genetic Diversity and Vector Capacities.</title>
        <authorList>
            <consortium name="Tick Genome and Microbiome Consortium (TIGMIC)"/>
            <person name="Jia N."/>
            <person name="Wang J."/>
            <person name="Shi W."/>
            <person name="Du L."/>
            <person name="Sun Y."/>
            <person name="Zhan W."/>
            <person name="Jiang J.F."/>
            <person name="Wang Q."/>
            <person name="Zhang B."/>
            <person name="Ji P."/>
            <person name="Bell-Sakyi L."/>
            <person name="Cui X.M."/>
            <person name="Yuan T.T."/>
            <person name="Jiang B.G."/>
            <person name="Yang W.F."/>
            <person name="Lam T.T."/>
            <person name="Chang Q.C."/>
            <person name="Ding S.J."/>
            <person name="Wang X.J."/>
            <person name="Zhu J.G."/>
            <person name="Ruan X.D."/>
            <person name="Zhao L."/>
            <person name="Wei J.T."/>
            <person name="Ye R.Z."/>
            <person name="Que T.C."/>
            <person name="Du C.H."/>
            <person name="Zhou Y.H."/>
            <person name="Cheng J.X."/>
            <person name="Dai P.F."/>
            <person name="Guo W.B."/>
            <person name="Han X.H."/>
            <person name="Huang E.J."/>
            <person name="Li L.F."/>
            <person name="Wei W."/>
            <person name="Gao Y.C."/>
            <person name="Liu J.Z."/>
            <person name="Shao H.Z."/>
            <person name="Wang X."/>
            <person name="Wang C.C."/>
            <person name="Yang T.C."/>
            <person name="Huo Q.B."/>
            <person name="Li W."/>
            <person name="Chen H.Y."/>
            <person name="Chen S.E."/>
            <person name="Zhou L.G."/>
            <person name="Ni X.B."/>
            <person name="Tian J.H."/>
            <person name="Sheng Y."/>
            <person name="Liu T."/>
            <person name="Pan Y.S."/>
            <person name="Xia L.Y."/>
            <person name="Li J."/>
            <person name="Zhao F."/>
            <person name="Cao W.C."/>
        </authorList>
    </citation>
    <scope>NUCLEOTIDE SEQUENCE [LARGE SCALE GENOMIC DNA]</scope>
    <source>
        <strain evidence="1">Iper-2018</strain>
    </source>
</reference>